<evidence type="ECO:0000313" key="7">
    <source>
        <dbReference type="EMBL" id="MDN3920595.1"/>
    </source>
</evidence>
<evidence type="ECO:0000256" key="1">
    <source>
        <dbReference type="ARBA" id="ARBA00001974"/>
    </source>
</evidence>
<comment type="cofactor">
    <cofactor evidence="1">
        <name>FAD</name>
        <dbReference type="ChEBI" id="CHEBI:57692"/>
    </cofactor>
</comment>
<dbReference type="InterPro" id="IPR006094">
    <property type="entry name" value="Oxid_FAD_bind_N"/>
</dbReference>
<keyword evidence="8" id="KW-1185">Reference proteome</keyword>
<evidence type="ECO:0000256" key="2">
    <source>
        <dbReference type="ARBA" id="ARBA00005466"/>
    </source>
</evidence>
<name>A0ABT8DU87_9BURK</name>
<gene>
    <name evidence="7" type="ORF">QWJ38_09925</name>
</gene>
<feature type="domain" description="FAD-binding PCMH-type" evidence="6">
    <location>
        <begin position="50"/>
        <end position="221"/>
    </location>
</feature>
<keyword evidence="3" id="KW-0285">Flavoprotein</keyword>
<keyword evidence="5" id="KW-0560">Oxidoreductase</keyword>
<dbReference type="InterPro" id="IPR036318">
    <property type="entry name" value="FAD-bd_PCMH-like_sf"/>
</dbReference>
<dbReference type="InterPro" id="IPR012951">
    <property type="entry name" value="BBE"/>
</dbReference>
<organism evidence="7 8">
    <name type="scientific">Roseateles violae</name>
    <dbReference type="NCBI Taxonomy" id="3058042"/>
    <lineage>
        <taxon>Bacteria</taxon>
        <taxon>Pseudomonadati</taxon>
        <taxon>Pseudomonadota</taxon>
        <taxon>Betaproteobacteria</taxon>
        <taxon>Burkholderiales</taxon>
        <taxon>Sphaerotilaceae</taxon>
        <taxon>Roseateles</taxon>
    </lineage>
</organism>
<keyword evidence="4" id="KW-0274">FAD</keyword>
<reference evidence="7 8" key="1">
    <citation type="submission" date="2023-06" db="EMBL/GenBank/DDBJ databases">
        <title>Pelomonas sp. PFR6 16S ribosomal RNA gene Genome sequencing and assembly.</title>
        <authorList>
            <person name="Woo H."/>
        </authorList>
    </citation>
    <scope>NUCLEOTIDE SEQUENCE [LARGE SCALE GENOMIC DNA]</scope>
    <source>
        <strain evidence="7 8">PFR6</strain>
    </source>
</reference>
<dbReference type="InterPro" id="IPR016166">
    <property type="entry name" value="FAD-bd_PCMH"/>
</dbReference>
<dbReference type="SUPFAM" id="SSF55103">
    <property type="entry name" value="FAD-linked oxidases, C-terminal domain"/>
    <property type="match status" value="1"/>
</dbReference>
<comment type="similarity">
    <text evidence="2">Belongs to the oxygen-dependent FAD-linked oxidoreductase family.</text>
</comment>
<dbReference type="PANTHER" id="PTHR42973">
    <property type="entry name" value="BINDING OXIDOREDUCTASE, PUTATIVE (AFU_ORTHOLOGUE AFUA_1G17690)-RELATED"/>
    <property type="match status" value="1"/>
</dbReference>
<dbReference type="InterPro" id="IPR016169">
    <property type="entry name" value="FAD-bd_PCMH_sub2"/>
</dbReference>
<dbReference type="SUPFAM" id="SSF56176">
    <property type="entry name" value="FAD-binding/transporter-associated domain-like"/>
    <property type="match status" value="1"/>
</dbReference>
<dbReference type="Proteomes" id="UP001228044">
    <property type="component" value="Unassembled WGS sequence"/>
</dbReference>
<protein>
    <submittedName>
        <fullName evidence="7">FAD-binding oxidoreductase</fullName>
    </submittedName>
</protein>
<accession>A0ABT8DU87</accession>
<dbReference type="Gene3D" id="3.30.43.10">
    <property type="entry name" value="Uridine Diphospho-n-acetylenolpyruvylglucosamine Reductase, domain 2"/>
    <property type="match status" value="1"/>
</dbReference>
<dbReference type="Gene3D" id="3.40.462.20">
    <property type="match status" value="1"/>
</dbReference>
<sequence>MANIKLAQMDGGTVELPPEALQAFRTAFKGPVLAPEDPAYEEVRKIWNAMIDRRPGLIARCSGTADVVQAVRFARQHRLLCSVRGGGHNIAGLSVCEGGLMIDMSLLRGVWVDPTGRRARAQAGCTLGDVDRETQLHGLAAVLGFVSATGIAGLTVGGGFGYLTRRHGWTCDNLISMEVVTADGSVVQASAEQNAELFWALRGGSGNFGIVTSFEYRLYPVGPEILGGAIAWQGKDAKEVLEAYRKFSAEAPRELTSVAVLRIAPPAPWLPKEVHGQPIVAIFVCHSGKIEDGEALLAPLRATGRPLADIVTRRPYVQMQSLLDATQPKGRRYYWKSHYLPGIGPEMIDTAVAHAARIRSPHSAILMFQIQGALGDLPAEHSPAGNRDAAYVLNITGSWEKPEDDEINIRWARDCFEATRACSTGGTYINFLTEEEGADRIEAAYGRATLDRLAALKRRYDPENLFRHTKSVCG</sequence>
<dbReference type="EMBL" id="JAUHHC010000002">
    <property type="protein sequence ID" value="MDN3920595.1"/>
    <property type="molecule type" value="Genomic_DNA"/>
</dbReference>
<dbReference type="InterPro" id="IPR050416">
    <property type="entry name" value="FAD-linked_Oxidoreductase"/>
</dbReference>
<comment type="caution">
    <text evidence="7">The sequence shown here is derived from an EMBL/GenBank/DDBJ whole genome shotgun (WGS) entry which is preliminary data.</text>
</comment>
<evidence type="ECO:0000256" key="4">
    <source>
        <dbReference type="ARBA" id="ARBA00022827"/>
    </source>
</evidence>
<dbReference type="Pfam" id="PF08031">
    <property type="entry name" value="BBE"/>
    <property type="match status" value="1"/>
</dbReference>
<dbReference type="PROSITE" id="PS51387">
    <property type="entry name" value="FAD_PCMH"/>
    <property type="match status" value="1"/>
</dbReference>
<dbReference type="RefSeq" id="WP_290358886.1">
    <property type="nucleotide sequence ID" value="NZ_JAUHHC010000002.1"/>
</dbReference>
<evidence type="ECO:0000256" key="5">
    <source>
        <dbReference type="ARBA" id="ARBA00023002"/>
    </source>
</evidence>
<evidence type="ECO:0000259" key="6">
    <source>
        <dbReference type="PROSITE" id="PS51387"/>
    </source>
</evidence>
<dbReference type="Gene3D" id="3.30.465.10">
    <property type="match status" value="1"/>
</dbReference>
<dbReference type="InterPro" id="IPR016167">
    <property type="entry name" value="FAD-bd_PCMH_sub1"/>
</dbReference>
<evidence type="ECO:0000313" key="8">
    <source>
        <dbReference type="Proteomes" id="UP001228044"/>
    </source>
</evidence>
<dbReference type="InterPro" id="IPR016164">
    <property type="entry name" value="FAD-linked_Oxase-like_C"/>
</dbReference>
<evidence type="ECO:0000256" key="3">
    <source>
        <dbReference type="ARBA" id="ARBA00022630"/>
    </source>
</evidence>
<dbReference type="Pfam" id="PF01565">
    <property type="entry name" value="FAD_binding_4"/>
    <property type="match status" value="1"/>
</dbReference>
<proteinExistence type="inferred from homology"/>
<dbReference type="PANTHER" id="PTHR42973:SF39">
    <property type="entry name" value="FAD-BINDING PCMH-TYPE DOMAIN-CONTAINING PROTEIN"/>
    <property type="match status" value="1"/>
</dbReference>